<accession>A0AAV5TAU6</accession>
<organism evidence="2 3">
    <name type="scientific">Pristionchus entomophagus</name>
    <dbReference type="NCBI Taxonomy" id="358040"/>
    <lineage>
        <taxon>Eukaryota</taxon>
        <taxon>Metazoa</taxon>
        <taxon>Ecdysozoa</taxon>
        <taxon>Nematoda</taxon>
        <taxon>Chromadorea</taxon>
        <taxon>Rhabditida</taxon>
        <taxon>Rhabditina</taxon>
        <taxon>Diplogasteromorpha</taxon>
        <taxon>Diplogasteroidea</taxon>
        <taxon>Neodiplogasteridae</taxon>
        <taxon>Pristionchus</taxon>
    </lineage>
</organism>
<dbReference type="EMBL" id="BTSX01000004">
    <property type="protein sequence ID" value="GMS92656.1"/>
    <property type="molecule type" value="Genomic_DNA"/>
</dbReference>
<feature type="transmembrane region" description="Helical" evidence="1">
    <location>
        <begin position="103"/>
        <end position="123"/>
    </location>
</feature>
<reference evidence="2" key="1">
    <citation type="submission" date="2023-10" db="EMBL/GenBank/DDBJ databases">
        <title>Genome assembly of Pristionchus species.</title>
        <authorList>
            <person name="Yoshida K."/>
            <person name="Sommer R.J."/>
        </authorList>
    </citation>
    <scope>NUCLEOTIDE SEQUENCE</scope>
    <source>
        <strain evidence="2">RS0144</strain>
    </source>
</reference>
<feature type="non-terminal residue" evidence="2">
    <location>
        <position position="1"/>
    </location>
</feature>
<dbReference type="AlphaFoldDB" id="A0AAV5TAU6"/>
<comment type="caution">
    <text evidence="2">The sequence shown here is derived from an EMBL/GenBank/DDBJ whole genome shotgun (WGS) entry which is preliminary data.</text>
</comment>
<dbReference type="Proteomes" id="UP001432027">
    <property type="component" value="Unassembled WGS sequence"/>
</dbReference>
<keyword evidence="1" id="KW-1133">Transmembrane helix</keyword>
<evidence type="ECO:0000313" key="3">
    <source>
        <dbReference type="Proteomes" id="UP001432027"/>
    </source>
</evidence>
<keyword evidence="1" id="KW-0812">Transmembrane</keyword>
<evidence type="ECO:0000313" key="2">
    <source>
        <dbReference type="EMBL" id="GMS92656.1"/>
    </source>
</evidence>
<protein>
    <submittedName>
        <fullName evidence="2">Uncharacterized protein</fullName>
    </submittedName>
</protein>
<proteinExistence type="predicted"/>
<keyword evidence="3" id="KW-1185">Reference proteome</keyword>
<gene>
    <name evidence="2" type="ORF">PENTCL1PPCAC_14831</name>
</gene>
<keyword evidence="1" id="KW-0472">Membrane</keyword>
<sequence length="128" mass="14401">LSNILFQLDSLSYVCIGIAWVAFPEWLLRGQVTGVLDESHELVGRMMGVYFIASFCNGQHALHWESSAEKRAVVASRAICNAGILLAQVWSQLAYLDDWCGNHWVGITLFTVWTALAGVHYFLHWFSP</sequence>
<evidence type="ECO:0000256" key="1">
    <source>
        <dbReference type="SAM" id="Phobius"/>
    </source>
</evidence>
<name>A0AAV5TAU6_9BILA</name>
<feature type="non-terminal residue" evidence="2">
    <location>
        <position position="128"/>
    </location>
</feature>